<feature type="domain" description="BPTI/Kunitz inhibitor" evidence="5">
    <location>
        <begin position="110"/>
        <end position="160"/>
    </location>
</feature>
<sequence>MLKTGIIFFCIASYVSSSVNKTKEIEDKELMNVDSNMACKMQPNGYDCSGKGKFTPVFYYDILLEDCKTTYIGQCPYQFNTYDNLRTCYEACRDCTRKEIKGNISPKVYCRLQPDFGRCNSYHPMWFFDLSTRSCKGFSYSGCGGNVNRFDTHQDCVAACSELI</sequence>
<dbReference type="Proteomes" id="UP000663880">
    <property type="component" value="Unassembled WGS sequence"/>
</dbReference>
<name>A0A821LFA1_9NEOP</name>
<dbReference type="PROSITE" id="PS50279">
    <property type="entry name" value="BPTI_KUNITZ_2"/>
    <property type="match status" value="1"/>
</dbReference>
<keyword evidence="3" id="KW-1015">Disulfide bond</keyword>
<dbReference type="PRINTS" id="PR00759">
    <property type="entry name" value="BASICPTASE"/>
</dbReference>
<comment type="caution">
    <text evidence="6">The sequence shown here is derived from an EMBL/GenBank/DDBJ whole genome shotgun (WGS) entry which is preliminary data.</text>
</comment>
<dbReference type="SUPFAM" id="SSF57362">
    <property type="entry name" value="BPTI-like"/>
    <property type="match status" value="2"/>
</dbReference>
<keyword evidence="7" id="KW-1185">Reference proteome</keyword>
<dbReference type="PROSITE" id="PS00280">
    <property type="entry name" value="BPTI_KUNITZ_1"/>
    <property type="match status" value="1"/>
</dbReference>
<evidence type="ECO:0000256" key="2">
    <source>
        <dbReference type="ARBA" id="ARBA00022900"/>
    </source>
</evidence>
<feature type="chain" id="PRO_5032931950" description="BPTI/Kunitz inhibitor domain-containing protein" evidence="4">
    <location>
        <begin position="18"/>
        <end position="164"/>
    </location>
</feature>
<keyword evidence="2" id="KW-0722">Serine protease inhibitor</keyword>
<dbReference type="GO" id="GO:0004867">
    <property type="term" value="F:serine-type endopeptidase inhibitor activity"/>
    <property type="evidence" value="ECO:0007669"/>
    <property type="project" value="UniProtKB-KW"/>
</dbReference>
<dbReference type="SMART" id="SM00131">
    <property type="entry name" value="KU"/>
    <property type="match status" value="1"/>
</dbReference>
<organism evidence="6 7">
    <name type="scientific">Pieris macdunnoughi</name>
    <dbReference type="NCBI Taxonomy" id="345717"/>
    <lineage>
        <taxon>Eukaryota</taxon>
        <taxon>Metazoa</taxon>
        <taxon>Ecdysozoa</taxon>
        <taxon>Arthropoda</taxon>
        <taxon>Hexapoda</taxon>
        <taxon>Insecta</taxon>
        <taxon>Pterygota</taxon>
        <taxon>Neoptera</taxon>
        <taxon>Endopterygota</taxon>
        <taxon>Lepidoptera</taxon>
        <taxon>Glossata</taxon>
        <taxon>Ditrysia</taxon>
        <taxon>Papilionoidea</taxon>
        <taxon>Pieridae</taxon>
        <taxon>Pierinae</taxon>
        <taxon>Pieris</taxon>
    </lineage>
</organism>
<keyword evidence="1" id="KW-0646">Protease inhibitor</keyword>
<dbReference type="InterPro" id="IPR002223">
    <property type="entry name" value="Kunitz_BPTI"/>
</dbReference>
<feature type="signal peptide" evidence="4">
    <location>
        <begin position="1"/>
        <end position="17"/>
    </location>
</feature>
<dbReference type="FunFam" id="4.10.410.10:FF:000020">
    <property type="entry name" value="Collagen, type VI, alpha 3"/>
    <property type="match status" value="1"/>
</dbReference>
<gene>
    <name evidence="6" type="ORF">PMACD_LOCUS663</name>
</gene>
<proteinExistence type="predicted"/>
<reference evidence="6" key="1">
    <citation type="submission" date="2021-02" db="EMBL/GenBank/DDBJ databases">
        <authorList>
            <person name="Steward A R."/>
        </authorList>
    </citation>
    <scope>NUCLEOTIDE SEQUENCE</scope>
</reference>
<dbReference type="OrthoDB" id="4473401at2759"/>
<dbReference type="EMBL" id="CAJOBZ010000001">
    <property type="protein sequence ID" value="CAF4750750.1"/>
    <property type="molecule type" value="Genomic_DNA"/>
</dbReference>
<dbReference type="Pfam" id="PF00014">
    <property type="entry name" value="Kunitz_BPTI"/>
    <property type="match status" value="1"/>
</dbReference>
<evidence type="ECO:0000259" key="5">
    <source>
        <dbReference type="PROSITE" id="PS50279"/>
    </source>
</evidence>
<dbReference type="AlphaFoldDB" id="A0A821LFA1"/>
<evidence type="ECO:0000313" key="6">
    <source>
        <dbReference type="EMBL" id="CAF4750750.1"/>
    </source>
</evidence>
<evidence type="ECO:0000256" key="4">
    <source>
        <dbReference type="SAM" id="SignalP"/>
    </source>
</evidence>
<dbReference type="Gene3D" id="4.10.410.10">
    <property type="entry name" value="Pancreatic trypsin inhibitor Kunitz domain"/>
    <property type="match status" value="2"/>
</dbReference>
<dbReference type="PANTHER" id="PTHR10083">
    <property type="entry name" value="KUNITZ-TYPE PROTEASE INHIBITOR-RELATED"/>
    <property type="match status" value="1"/>
</dbReference>
<evidence type="ECO:0000256" key="3">
    <source>
        <dbReference type="ARBA" id="ARBA00023157"/>
    </source>
</evidence>
<protein>
    <recommendedName>
        <fullName evidence="5">BPTI/Kunitz inhibitor domain-containing protein</fullName>
    </recommendedName>
</protein>
<evidence type="ECO:0000313" key="7">
    <source>
        <dbReference type="Proteomes" id="UP000663880"/>
    </source>
</evidence>
<evidence type="ECO:0000256" key="1">
    <source>
        <dbReference type="ARBA" id="ARBA00022690"/>
    </source>
</evidence>
<keyword evidence="4" id="KW-0732">Signal</keyword>
<dbReference type="InterPro" id="IPR020901">
    <property type="entry name" value="Prtase_inh_Kunz-CS"/>
</dbReference>
<dbReference type="InterPro" id="IPR036880">
    <property type="entry name" value="Kunitz_BPTI_sf"/>
</dbReference>
<dbReference type="CDD" id="cd00109">
    <property type="entry name" value="Kunitz-type"/>
    <property type="match status" value="1"/>
</dbReference>
<dbReference type="InterPro" id="IPR050098">
    <property type="entry name" value="TFPI/VKTCI-like"/>
</dbReference>
<accession>A0A821LFA1</accession>